<evidence type="ECO:0000313" key="1">
    <source>
        <dbReference type="EMBL" id="CAG8537971.1"/>
    </source>
</evidence>
<proteinExistence type="predicted"/>
<evidence type="ECO:0000313" key="2">
    <source>
        <dbReference type="Proteomes" id="UP000789396"/>
    </source>
</evidence>
<comment type="caution">
    <text evidence="1">The sequence shown here is derived from an EMBL/GenBank/DDBJ whole genome shotgun (WGS) entry which is preliminary data.</text>
</comment>
<name>A0A9N9FJ84_9GLOM</name>
<dbReference type="EMBL" id="CAJVPZ010003917">
    <property type="protein sequence ID" value="CAG8537971.1"/>
    <property type="molecule type" value="Genomic_DNA"/>
</dbReference>
<reference evidence="1" key="1">
    <citation type="submission" date="2021-06" db="EMBL/GenBank/DDBJ databases">
        <authorList>
            <person name="Kallberg Y."/>
            <person name="Tangrot J."/>
            <person name="Rosling A."/>
        </authorList>
    </citation>
    <scope>NUCLEOTIDE SEQUENCE</scope>
    <source>
        <strain evidence="1">IN212</strain>
    </source>
</reference>
<dbReference type="AlphaFoldDB" id="A0A9N9FJ84"/>
<dbReference type="Proteomes" id="UP000789396">
    <property type="component" value="Unassembled WGS sequence"/>
</dbReference>
<gene>
    <name evidence="1" type="ORF">RFULGI_LOCUS4091</name>
</gene>
<keyword evidence="2" id="KW-1185">Reference proteome</keyword>
<organism evidence="1 2">
    <name type="scientific">Racocetra fulgida</name>
    <dbReference type="NCBI Taxonomy" id="60492"/>
    <lineage>
        <taxon>Eukaryota</taxon>
        <taxon>Fungi</taxon>
        <taxon>Fungi incertae sedis</taxon>
        <taxon>Mucoromycota</taxon>
        <taxon>Glomeromycotina</taxon>
        <taxon>Glomeromycetes</taxon>
        <taxon>Diversisporales</taxon>
        <taxon>Gigasporaceae</taxon>
        <taxon>Racocetra</taxon>
    </lineage>
</organism>
<sequence length="40" mass="4642">NLSTDDKKYNEDQSLDYVSDNDIFTGIYNKAVVIMKRKIS</sequence>
<accession>A0A9N9FJ84</accession>
<protein>
    <submittedName>
        <fullName evidence="1">10319_t:CDS:1</fullName>
    </submittedName>
</protein>
<feature type="non-terminal residue" evidence="1">
    <location>
        <position position="1"/>
    </location>
</feature>